<reference evidence="2" key="1">
    <citation type="submission" date="2017-06" db="EMBL/GenBank/DDBJ databases">
        <authorList>
            <person name="Varghese N."/>
            <person name="Submissions S."/>
        </authorList>
    </citation>
    <scope>NUCLEOTIDE SEQUENCE [LARGE SCALE GENOMIC DNA]</scope>
    <source>
        <strain evidence="2">JCM 23211</strain>
    </source>
</reference>
<evidence type="ECO:0008006" key="3">
    <source>
        <dbReference type="Google" id="ProtNLM"/>
    </source>
</evidence>
<name>A0A239M162_9NOCA</name>
<keyword evidence="2" id="KW-1185">Reference proteome</keyword>
<dbReference type="AlphaFoldDB" id="A0A239M162"/>
<proteinExistence type="predicted"/>
<dbReference type="EMBL" id="FZOW01000015">
    <property type="protein sequence ID" value="SNT36547.1"/>
    <property type="molecule type" value="Genomic_DNA"/>
</dbReference>
<protein>
    <recommendedName>
        <fullName evidence="3">DUF3263 domain-containing protein</fullName>
    </recommendedName>
</protein>
<evidence type="ECO:0000313" key="1">
    <source>
        <dbReference type="EMBL" id="SNT36547.1"/>
    </source>
</evidence>
<organism evidence="1 2">
    <name type="scientific">Rhodococcoides kyotonense</name>
    <dbReference type="NCBI Taxonomy" id="398843"/>
    <lineage>
        <taxon>Bacteria</taxon>
        <taxon>Bacillati</taxon>
        <taxon>Actinomycetota</taxon>
        <taxon>Actinomycetes</taxon>
        <taxon>Mycobacteriales</taxon>
        <taxon>Nocardiaceae</taxon>
        <taxon>Rhodococcoides</taxon>
    </lineage>
</organism>
<gene>
    <name evidence="1" type="ORF">SAMN05421642_11597</name>
</gene>
<accession>A0A239M162</accession>
<dbReference type="Proteomes" id="UP000198327">
    <property type="component" value="Unassembled WGS sequence"/>
</dbReference>
<sequence>MSIGTKAARVGGDQRHMMDFVLPWLDFGGGPSEEIFIRFGVGERVFFERLHSFASDNSFTGPENIRLKVLDVCRRRGAVVGSDHRE</sequence>
<evidence type="ECO:0000313" key="2">
    <source>
        <dbReference type="Proteomes" id="UP000198327"/>
    </source>
</evidence>